<evidence type="ECO:0000313" key="4">
    <source>
        <dbReference type="Proteomes" id="UP000253472"/>
    </source>
</evidence>
<dbReference type="Proteomes" id="UP000253472">
    <property type="component" value="Unassembled WGS sequence"/>
</dbReference>
<organism evidence="3 4">
    <name type="scientific">Candida viswanathii</name>
    <dbReference type="NCBI Taxonomy" id="5486"/>
    <lineage>
        <taxon>Eukaryota</taxon>
        <taxon>Fungi</taxon>
        <taxon>Dikarya</taxon>
        <taxon>Ascomycota</taxon>
        <taxon>Saccharomycotina</taxon>
        <taxon>Pichiomycetes</taxon>
        <taxon>Debaryomycetaceae</taxon>
        <taxon>Candida/Lodderomyces clade</taxon>
        <taxon>Candida</taxon>
    </lineage>
</organism>
<dbReference type="EMBL" id="QLNQ01000027">
    <property type="protein sequence ID" value="RCK59187.1"/>
    <property type="molecule type" value="Genomic_DNA"/>
</dbReference>
<feature type="transmembrane region" description="Helical" evidence="2">
    <location>
        <begin position="291"/>
        <end position="308"/>
    </location>
</feature>
<evidence type="ECO:0000256" key="1">
    <source>
        <dbReference type="SAM" id="MobiDB-lite"/>
    </source>
</evidence>
<feature type="region of interest" description="Disordered" evidence="1">
    <location>
        <begin position="184"/>
        <end position="217"/>
    </location>
</feature>
<accession>A0A367Y004</accession>
<dbReference type="OrthoDB" id="4014994at2759"/>
<dbReference type="AlphaFoldDB" id="A0A367Y004"/>
<keyword evidence="4" id="KW-1185">Reference proteome</keyword>
<feature type="compositionally biased region" description="Pro residues" evidence="1">
    <location>
        <begin position="198"/>
        <end position="214"/>
    </location>
</feature>
<reference evidence="3 4" key="1">
    <citation type="submission" date="2018-06" db="EMBL/GenBank/DDBJ databases">
        <title>Whole genome sequencing of Candida tropicalis (genome annotated by CSBL at Korea University).</title>
        <authorList>
            <person name="Ahn J."/>
        </authorList>
    </citation>
    <scope>NUCLEOTIDE SEQUENCE [LARGE SCALE GENOMIC DNA]</scope>
    <source>
        <strain evidence="3 4">ATCC 20962</strain>
    </source>
</reference>
<evidence type="ECO:0000256" key="2">
    <source>
        <dbReference type="SAM" id="Phobius"/>
    </source>
</evidence>
<evidence type="ECO:0000313" key="3">
    <source>
        <dbReference type="EMBL" id="RCK59187.1"/>
    </source>
</evidence>
<gene>
    <name evidence="3" type="ORF">Cantr_07339</name>
</gene>
<dbReference type="STRING" id="5486.A0A367Y004"/>
<sequence length="309" mass="35079">MPAVDSPRRNSLLLSLKRSNGSYSSNNSASTTNSVSSACLSIKRKYSTRLALVKRKCSTMKLKLKKGSSSSTARTKTRELDIRDYDSDEITIVARYSNDKFHNVVHQVHEVPSEKIPLDELTDATLKAVCYQLTNTEEKPFYFEWSAEVEELDPPLVTTTELPLPPPEDDSLVESWEKYCEAYEPSQPEIEPQTAASSPPPPPPPPQPASPPRYQPRSIPPTIKYKSQLNEYLKEASEPYASVSSYYLNLHNSFANYHLIVQDGSYQCRNYESLQPIIEESNKTTKVCKTYLYYILLIYISFALLHSLF</sequence>
<proteinExistence type="predicted"/>
<keyword evidence="2" id="KW-0812">Transmembrane</keyword>
<name>A0A367Y004_9ASCO</name>
<keyword evidence="2" id="KW-0472">Membrane</keyword>
<comment type="caution">
    <text evidence="3">The sequence shown here is derived from an EMBL/GenBank/DDBJ whole genome shotgun (WGS) entry which is preliminary data.</text>
</comment>
<keyword evidence="2" id="KW-1133">Transmembrane helix</keyword>
<protein>
    <submittedName>
        <fullName evidence="3">Uncharacterized protein</fullName>
    </submittedName>
</protein>